<keyword evidence="4" id="KW-1185">Reference proteome</keyword>
<dbReference type="GO" id="GO:0016787">
    <property type="term" value="F:hydrolase activity"/>
    <property type="evidence" value="ECO:0007669"/>
    <property type="project" value="UniProtKB-KW"/>
</dbReference>
<name>A0A1Q5TD09_9EURO</name>
<dbReference type="GO" id="GO:0005737">
    <property type="term" value="C:cytoplasm"/>
    <property type="evidence" value="ECO:0007669"/>
    <property type="project" value="TreeGrafter"/>
</dbReference>
<evidence type="ECO:0000313" key="3">
    <source>
        <dbReference type="EMBL" id="OKO98109.1"/>
    </source>
</evidence>
<dbReference type="PANTHER" id="PTHR48070:SF6">
    <property type="entry name" value="ESTERASE OVCA2"/>
    <property type="match status" value="1"/>
</dbReference>
<evidence type="ECO:0000259" key="2">
    <source>
        <dbReference type="Pfam" id="PF03959"/>
    </source>
</evidence>
<dbReference type="GO" id="GO:0017000">
    <property type="term" value="P:antibiotic biosynthetic process"/>
    <property type="evidence" value="ECO:0007669"/>
    <property type="project" value="UniProtKB-ARBA"/>
</dbReference>
<accession>A0A1Q5TD09</accession>
<dbReference type="Proteomes" id="UP000186955">
    <property type="component" value="Unassembled WGS sequence"/>
</dbReference>
<dbReference type="GO" id="GO:0072330">
    <property type="term" value="P:monocarboxylic acid biosynthetic process"/>
    <property type="evidence" value="ECO:0007669"/>
    <property type="project" value="UniProtKB-ARBA"/>
</dbReference>
<feature type="domain" description="Serine hydrolase" evidence="2">
    <location>
        <begin position="3"/>
        <end position="193"/>
    </location>
</feature>
<organism evidence="3 4">
    <name type="scientific">Penicillium subrubescens</name>
    <dbReference type="NCBI Taxonomy" id="1316194"/>
    <lineage>
        <taxon>Eukaryota</taxon>
        <taxon>Fungi</taxon>
        <taxon>Dikarya</taxon>
        <taxon>Ascomycota</taxon>
        <taxon>Pezizomycotina</taxon>
        <taxon>Eurotiomycetes</taxon>
        <taxon>Eurotiomycetidae</taxon>
        <taxon>Eurotiales</taxon>
        <taxon>Aspergillaceae</taxon>
        <taxon>Penicillium</taxon>
    </lineage>
</organism>
<dbReference type="AlphaFoldDB" id="A0A1Q5TD09"/>
<dbReference type="STRING" id="1316194.A0A1Q5TD09"/>
<gene>
    <name evidence="3" type="ORF">PENSUB_9545</name>
</gene>
<evidence type="ECO:0000256" key="1">
    <source>
        <dbReference type="ARBA" id="ARBA00022801"/>
    </source>
</evidence>
<keyword evidence="1" id="KW-0378">Hydrolase</keyword>
<dbReference type="SUPFAM" id="SSF53474">
    <property type="entry name" value="alpha/beta-Hydrolases"/>
    <property type="match status" value="1"/>
</dbReference>
<proteinExistence type="predicted"/>
<dbReference type="GO" id="GO:0005634">
    <property type="term" value="C:nucleus"/>
    <property type="evidence" value="ECO:0007669"/>
    <property type="project" value="TreeGrafter"/>
</dbReference>
<reference evidence="3 4" key="1">
    <citation type="submission" date="2016-10" db="EMBL/GenBank/DDBJ databases">
        <title>Genome sequence of the ascomycete fungus Penicillium subrubescens.</title>
        <authorList>
            <person name="De Vries R.P."/>
            <person name="Peng M."/>
            <person name="Dilokpimol A."/>
            <person name="Hilden K."/>
            <person name="Makela M.R."/>
            <person name="Grigoriev I."/>
            <person name="Riley R."/>
            <person name="Granchi Z."/>
        </authorList>
    </citation>
    <scope>NUCLEOTIDE SEQUENCE [LARGE SCALE GENOMIC DNA]</scope>
    <source>
        <strain evidence="3 4">CBS 132785</strain>
    </source>
</reference>
<feature type="non-terminal residue" evidence="3">
    <location>
        <position position="1"/>
    </location>
</feature>
<dbReference type="InterPro" id="IPR029058">
    <property type="entry name" value="AB_hydrolase_fold"/>
</dbReference>
<dbReference type="Pfam" id="PF03959">
    <property type="entry name" value="FSH1"/>
    <property type="match status" value="1"/>
</dbReference>
<dbReference type="InterPro" id="IPR050593">
    <property type="entry name" value="LovG"/>
</dbReference>
<evidence type="ECO:0000313" key="4">
    <source>
        <dbReference type="Proteomes" id="UP000186955"/>
    </source>
</evidence>
<protein>
    <submittedName>
        <fullName evidence="3">Dihydrofolate reductase</fullName>
    </submittedName>
</protein>
<dbReference type="EMBL" id="MNBE01000680">
    <property type="protein sequence ID" value="OKO98109.1"/>
    <property type="molecule type" value="Genomic_DNA"/>
</dbReference>
<dbReference type="Gene3D" id="3.40.50.1820">
    <property type="entry name" value="alpha/beta hydrolase"/>
    <property type="match status" value="1"/>
</dbReference>
<sequence length="274" mass="30872">HDQSEQIFKPKARYIEAAFHSFAQENEVVFEFKYLSGILPARPDQPDGHEKWVWGYGDPSDGEITNIELSTQHILATLHQKGPFVGIVGFSSGAAMAAIIASHLEKRSMFNDQPWVTEHSALRFAICLSGFRLGPIYDKFYEPTIRTPILLAIGSYDTVITAEDSHSLAKHCQFARIFEFSGVHYVPQFKESRDFRKTLNDFLEEFLFDPPAQQAPRLSTQAGAIVRSPFNTRPFLRTYRRRREIAVASGFTKRWAISALGNQVAANSITSASV</sequence>
<dbReference type="InterPro" id="IPR005645">
    <property type="entry name" value="FSH-like_dom"/>
</dbReference>
<comment type="caution">
    <text evidence="3">The sequence shown here is derived from an EMBL/GenBank/DDBJ whole genome shotgun (WGS) entry which is preliminary data.</text>
</comment>
<dbReference type="PANTHER" id="PTHR48070">
    <property type="entry name" value="ESTERASE OVCA2"/>
    <property type="match status" value="1"/>
</dbReference>